<evidence type="ECO:0000313" key="3">
    <source>
        <dbReference type="Proteomes" id="UP000248349"/>
    </source>
</evidence>
<name>A0A318ZHL1_9EURO</name>
<sequence>MSTTSRPTIAFFGATGGCTLNCLILALNAGYECNALIRTPHKLTTLLATHNIDTNATANLHIIPGSADDLPAVRQTLLRPAPTPTDESQPVDLIISGIGSKPKFDSLLRPTLENPTVCQDAMRTVLRALHSLPTPPSHPPTKPKLVVISTTGVDSKRDVPCLMLPLYQWMLKVPHADKKVMEELILAEGAREDPALAGYMIVRPSLLIDGEAGEGLEKVRVGTEAEPAVGYTITRAEVGRWIYENAVVGFERNGGDGKGERGYWGRLVSITH</sequence>
<dbReference type="RefSeq" id="XP_025430035.1">
    <property type="nucleotide sequence ID" value="XM_025578613.1"/>
</dbReference>
<evidence type="ECO:0000256" key="1">
    <source>
        <dbReference type="ARBA" id="ARBA00038376"/>
    </source>
</evidence>
<organism evidence="2 3">
    <name type="scientific">Aspergillus saccharolyticus JOP 1030-1</name>
    <dbReference type="NCBI Taxonomy" id="1450539"/>
    <lineage>
        <taxon>Eukaryota</taxon>
        <taxon>Fungi</taxon>
        <taxon>Dikarya</taxon>
        <taxon>Ascomycota</taxon>
        <taxon>Pezizomycotina</taxon>
        <taxon>Eurotiomycetes</taxon>
        <taxon>Eurotiomycetidae</taxon>
        <taxon>Eurotiales</taxon>
        <taxon>Aspergillaceae</taxon>
        <taxon>Aspergillus</taxon>
        <taxon>Aspergillus subgen. Circumdati</taxon>
    </lineage>
</organism>
<dbReference type="EMBL" id="KZ821239">
    <property type="protein sequence ID" value="PYH44053.1"/>
    <property type="molecule type" value="Genomic_DNA"/>
</dbReference>
<proteinExistence type="inferred from homology"/>
<dbReference type="PANTHER" id="PTHR15020:SF50">
    <property type="entry name" value="UPF0659 PROTEIN YMR090W"/>
    <property type="match status" value="1"/>
</dbReference>
<gene>
    <name evidence="2" type="ORF">BP01DRAFT_401478</name>
</gene>
<dbReference type="GeneID" id="37079842"/>
<accession>A0A318ZHL1</accession>
<dbReference type="SUPFAM" id="SSF51735">
    <property type="entry name" value="NAD(P)-binding Rossmann-fold domains"/>
    <property type="match status" value="1"/>
</dbReference>
<keyword evidence="3" id="KW-1185">Reference proteome</keyword>
<protein>
    <submittedName>
        <fullName evidence="2">Uncharacterized protein</fullName>
    </submittedName>
</protein>
<dbReference type="PROSITE" id="PS51257">
    <property type="entry name" value="PROKAR_LIPOPROTEIN"/>
    <property type="match status" value="1"/>
</dbReference>
<dbReference type="Gene3D" id="3.40.50.720">
    <property type="entry name" value="NAD(P)-binding Rossmann-like Domain"/>
    <property type="match status" value="1"/>
</dbReference>
<evidence type="ECO:0000313" key="2">
    <source>
        <dbReference type="EMBL" id="PYH44053.1"/>
    </source>
</evidence>
<dbReference type="PANTHER" id="PTHR15020">
    <property type="entry name" value="FLAVIN REDUCTASE-RELATED"/>
    <property type="match status" value="1"/>
</dbReference>
<dbReference type="InterPro" id="IPR036291">
    <property type="entry name" value="NAD(P)-bd_dom_sf"/>
</dbReference>
<dbReference type="OrthoDB" id="63935at2759"/>
<dbReference type="STRING" id="1450539.A0A318ZHL1"/>
<dbReference type="Proteomes" id="UP000248349">
    <property type="component" value="Unassembled WGS sequence"/>
</dbReference>
<comment type="similarity">
    <text evidence="1">Belongs to the avfA family.</text>
</comment>
<reference evidence="2 3" key="1">
    <citation type="submission" date="2016-12" db="EMBL/GenBank/DDBJ databases">
        <title>The genomes of Aspergillus section Nigri reveals drivers in fungal speciation.</title>
        <authorList>
            <consortium name="DOE Joint Genome Institute"/>
            <person name="Vesth T.C."/>
            <person name="Nybo J."/>
            <person name="Theobald S."/>
            <person name="Brandl J."/>
            <person name="Frisvad J.C."/>
            <person name="Nielsen K.F."/>
            <person name="Lyhne E.K."/>
            <person name="Kogle M.E."/>
            <person name="Kuo A."/>
            <person name="Riley R."/>
            <person name="Clum A."/>
            <person name="Nolan M."/>
            <person name="Lipzen A."/>
            <person name="Salamov A."/>
            <person name="Henrissat B."/>
            <person name="Wiebenga A."/>
            <person name="De Vries R.P."/>
            <person name="Grigoriev I.V."/>
            <person name="Mortensen U.H."/>
            <person name="Andersen M.R."/>
            <person name="Baker S.E."/>
        </authorList>
    </citation>
    <scope>NUCLEOTIDE SEQUENCE [LARGE SCALE GENOMIC DNA]</scope>
    <source>
        <strain evidence="2 3">JOP 1030-1</strain>
    </source>
</reference>
<dbReference type="AlphaFoldDB" id="A0A318ZHL1"/>